<name>A0ABV7E6T7_9SPHN</name>
<dbReference type="InterPro" id="IPR002716">
    <property type="entry name" value="PIN_dom"/>
</dbReference>
<feature type="domain" description="VapC50 C-terminal" evidence="2">
    <location>
        <begin position="132"/>
        <end position="184"/>
    </location>
</feature>
<keyword evidence="4" id="KW-1185">Reference proteome</keyword>
<dbReference type="Pfam" id="PF26343">
    <property type="entry name" value="VapC50_C"/>
    <property type="match status" value="1"/>
</dbReference>
<gene>
    <name evidence="3" type="ORF">ACFODU_11380</name>
</gene>
<sequence length="191" mass="21426">MAYSPPRAVYDACVLYPFHLRNLLIQCAADRLVEARWSAEIHDEWIRNLAADTSGLSVERLTATRDLMDRVLPDANVSGYERHLPNINLPDPDDRHVVATAIEAEASIVVTWNLRDFPVPELRRHGLRKMTPDALMVALHEAVPAAVIAATANARRNLRVSRISVADYLAALERQRLKRFVAAIGPHARKL</sequence>
<protein>
    <submittedName>
        <fullName evidence="3">PIN domain-containing protein</fullName>
    </submittedName>
</protein>
<dbReference type="EMBL" id="JBHRST010000018">
    <property type="protein sequence ID" value="MFC3098390.1"/>
    <property type="molecule type" value="Genomic_DNA"/>
</dbReference>
<evidence type="ECO:0000313" key="4">
    <source>
        <dbReference type="Proteomes" id="UP001595456"/>
    </source>
</evidence>
<reference evidence="4" key="1">
    <citation type="journal article" date="2019" name="Int. J. Syst. Evol. Microbiol.">
        <title>The Global Catalogue of Microorganisms (GCM) 10K type strain sequencing project: providing services to taxonomists for standard genome sequencing and annotation.</title>
        <authorList>
            <consortium name="The Broad Institute Genomics Platform"/>
            <consortium name="The Broad Institute Genome Sequencing Center for Infectious Disease"/>
            <person name="Wu L."/>
            <person name="Ma J."/>
        </authorList>
    </citation>
    <scope>NUCLEOTIDE SEQUENCE [LARGE SCALE GENOMIC DNA]</scope>
    <source>
        <strain evidence="4">KCTC 52607</strain>
    </source>
</reference>
<dbReference type="InterPro" id="IPR058652">
    <property type="entry name" value="VapC50_C"/>
</dbReference>
<comment type="caution">
    <text evidence="3">The sequence shown here is derived from an EMBL/GenBank/DDBJ whole genome shotgun (WGS) entry which is preliminary data.</text>
</comment>
<proteinExistence type="predicted"/>
<evidence type="ECO:0000313" key="3">
    <source>
        <dbReference type="EMBL" id="MFC3098390.1"/>
    </source>
</evidence>
<dbReference type="Pfam" id="PF13470">
    <property type="entry name" value="PIN_3"/>
    <property type="match status" value="1"/>
</dbReference>
<feature type="domain" description="PIN" evidence="1">
    <location>
        <begin position="7"/>
        <end position="114"/>
    </location>
</feature>
<dbReference type="Proteomes" id="UP001595456">
    <property type="component" value="Unassembled WGS sequence"/>
</dbReference>
<accession>A0ABV7E6T7</accession>
<organism evidence="3 4">
    <name type="scientific">Alteraurantiacibacter palmitatis</name>
    <dbReference type="NCBI Taxonomy" id="2054628"/>
    <lineage>
        <taxon>Bacteria</taxon>
        <taxon>Pseudomonadati</taxon>
        <taxon>Pseudomonadota</taxon>
        <taxon>Alphaproteobacteria</taxon>
        <taxon>Sphingomonadales</taxon>
        <taxon>Erythrobacteraceae</taxon>
        <taxon>Alteraurantiacibacter</taxon>
    </lineage>
</organism>
<evidence type="ECO:0000259" key="1">
    <source>
        <dbReference type="Pfam" id="PF13470"/>
    </source>
</evidence>
<evidence type="ECO:0000259" key="2">
    <source>
        <dbReference type="Pfam" id="PF26343"/>
    </source>
</evidence>
<dbReference type="RefSeq" id="WP_336926962.1">
    <property type="nucleotide sequence ID" value="NZ_JBANRO010000010.1"/>
</dbReference>